<proteinExistence type="predicted"/>
<evidence type="ECO:0000313" key="1">
    <source>
        <dbReference type="EMBL" id="GGH67725.1"/>
    </source>
</evidence>
<keyword evidence="2" id="KW-1185">Reference proteome</keyword>
<accession>A0ABQ1ZK70</accession>
<sequence>MIVDERRPSTDADFLWLKEGLGEEKRKNHITIYVFHAKKLLQSEITFLYQVAEHLTDHVALAHCHVTVLFQKEAEYDAALDRILASKGYSGSDVTALEKFFYFSQDG</sequence>
<protein>
    <submittedName>
        <fullName evidence="1">Uncharacterized protein</fullName>
    </submittedName>
</protein>
<dbReference type="Proteomes" id="UP000605427">
    <property type="component" value="Unassembled WGS sequence"/>
</dbReference>
<name>A0ABQ1ZK70_9BACL</name>
<reference evidence="2" key="1">
    <citation type="journal article" date="2019" name="Int. J. Syst. Evol. Microbiol.">
        <title>The Global Catalogue of Microorganisms (GCM) 10K type strain sequencing project: providing services to taxonomists for standard genome sequencing and annotation.</title>
        <authorList>
            <consortium name="The Broad Institute Genomics Platform"/>
            <consortium name="The Broad Institute Genome Sequencing Center for Infectious Disease"/>
            <person name="Wu L."/>
            <person name="Ma J."/>
        </authorList>
    </citation>
    <scope>NUCLEOTIDE SEQUENCE [LARGE SCALE GENOMIC DNA]</scope>
    <source>
        <strain evidence="2">CCM 8702</strain>
    </source>
</reference>
<evidence type="ECO:0000313" key="2">
    <source>
        <dbReference type="Proteomes" id="UP000605427"/>
    </source>
</evidence>
<organism evidence="1 2">
    <name type="scientific">Saccharibacillus endophyticus</name>
    <dbReference type="NCBI Taxonomy" id="2060666"/>
    <lineage>
        <taxon>Bacteria</taxon>
        <taxon>Bacillati</taxon>
        <taxon>Bacillota</taxon>
        <taxon>Bacilli</taxon>
        <taxon>Bacillales</taxon>
        <taxon>Paenibacillaceae</taxon>
        <taxon>Saccharibacillus</taxon>
    </lineage>
</organism>
<dbReference type="EMBL" id="BMDD01000001">
    <property type="protein sequence ID" value="GGH67725.1"/>
    <property type="molecule type" value="Genomic_DNA"/>
</dbReference>
<gene>
    <name evidence="1" type="ORF">GCM10007362_01020</name>
</gene>
<comment type="caution">
    <text evidence="1">The sequence shown here is derived from an EMBL/GenBank/DDBJ whole genome shotgun (WGS) entry which is preliminary data.</text>
</comment>
<dbReference type="RefSeq" id="WP_172237535.1">
    <property type="nucleotide sequence ID" value="NZ_JAAZWE010000001.1"/>
</dbReference>